<dbReference type="EMBL" id="HBUF01339205">
    <property type="protein sequence ID" value="CAG6700004.1"/>
    <property type="molecule type" value="Transcribed_RNA"/>
</dbReference>
<organism evidence="1">
    <name type="scientific">Cacopsylla melanoneura</name>
    <dbReference type="NCBI Taxonomy" id="428564"/>
    <lineage>
        <taxon>Eukaryota</taxon>
        <taxon>Metazoa</taxon>
        <taxon>Ecdysozoa</taxon>
        <taxon>Arthropoda</taxon>
        <taxon>Hexapoda</taxon>
        <taxon>Insecta</taxon>
        <taxon>Pterygota</taxon>
        <taxon>Neoptera</taxon>
        <taxon>Paraneoptera</taxon>
        <taxon>Hemiptera</taxon>
        <taxon>Sternorrhyncha</taxon>
        <taxon>Psylloidea</taxon>
        <taxon>Psyllidae</taxon>
        <taxon>Psyllinae</taxon>
        <taxon>Cacopsylla</taxon>
    </lineage>
</organism>
<reference evidence="1" key="1">
    <citation type="submission" date="2021-05" db="EMBL/GenBank/DDBJ databases">
        <authorList>
            <person name="Alioto T."/>
            <person name="Alioto T."/>
            <person name="Gomez Garrido J."/>
        </authorList>
    </citation>
    <scope>NUCLEOTIDE SEQUENCE</scope>
</reference>
<dbReference type="AlphaFoldDB" id="A0A8D8U5R5"/>
<name>A0A8D8U5R5_9HEMI</name>
<protein>
    <submittedName>
        <fullName evidence="1">Uncharacterized protein</fullName>
    </submittedName>
</protein>
<dbReference type="EMBL" id="HBUF01339203">
    <property type="protein sequence ID" value="CAG6699998.1"/>
    <property type="molecule type" value="Transcribed_RNA"/>
</dbReference>
<evidence type="ECO:0000313" key="1">
    <source>
        <dbReference type="EMBL" id="CAG6699998.1"/>
    </source>
</evidence>
<accession>A0A8D8U5R5</accession>
<sequence length="99" mass="11297">MARLHHSEGGEQGSPARTNLGTISLHKLTQAVDNLILHIGITQFKTNQILKRFEQSLVHVEIWQLCVLVEKTRDRVMNGAHRHLGNDVILVTNCLHQMW</sequence>
<dbReference type="EMBL" id="HBUF01339204">
    <property type="protein sequence ID" value="CAG6700001.1"/>
    <property type="molecule type" value="Transcribed_RNA"/>
</dbReference>
<proteinExistence type="predicted"/>